<proteinExistence type="predicted"/>
<dbReference type="EMBL" id="BMNI01000008">
    <property type="protein sequence ID" value="GGO92464.1"/>
    <property type="molecule type" value="Genomic_DNA"/>
</dbReference>
<organism evidence="1 2">
    <name type="scientific">Nocardioides phosphati</name>
    <dbReference type="NCBI Taxonomy" id="1867775"/>
    <lineage>
        <taxon>Bacteria</taxon>
        <taxon>Bacillati</taxon>
        <taxon>Actinomycetota</taxon>
        <taxon>Actinomycetes</taxon>
        <taxon>Propionibacteriales</taxon>
        <taxon>Nocardioidaceae</taxon>
        <taxon>Nocardioides</taxon>
    </lineage>
</organism>
<evidence type="ECO:0008006" key="3">
    <source>
        <dbReference type="Google" id="ProtNLM"/>
    </source>
</evidence>
<comment type="caution">
    <text evidence="1">The sequence shown here is derived from an EMBL/GenBank/DDBJ whole genome shotgun (WGS) entry which is preliminary data.</text>
</comment>
<keyword evidence="2" id="KW-1185">Reference proteome</keyword>
<dbReference type="RefSeq" id="WP_229662905.1">
    <property type="nucleotide sequence ID" value="NZ_BMNI01000008.1"/>
</dbReference>
<dbReference type="Proteomes" id="UP000655410">
    <property type="component" value="Unassembled WGS sequence"/>
</dbReference>
<reference evidence="2" key="1">
    <citation type="journal article" date="2019" name="Int. J. Syst. Evol. Microbiol.">
        <title>The Global Catalogue of Microorganisms (GCM) 10K type strain sequencing project: providing services to taxonomists for standard genome sequencing and annotation.</title>
        <authorList>
            <consortium name="The Broad Institute Genomics Platform"/>
            <consortium name="The Broad Institute Genome Sequencing Center for Infectious Disease"/>
            <person name="Wu L."/>
            <person name="Ma J."/>
        </authorList>
    </citation>
    <scope>NUCLEOTIDE SEQUENCE [LARGE SCALE GENOMIC DNA]</scope>
    <source>
        <strain evidence="2">CGMCC 4.7371</strain>
    </source>
</reference>
<evidence type="ECO:0000313" key="2">
    <source>
        <dbReference type="Proteomes" id="UP000655410"/>
    </source>
</evidence>
<evidence type="ECO:0000313" key="1">
    <source>
        <dbReference type="EMBL" id="GGO92464.1"/>
    </source>
</evidence>
<gene>
    <name evidence="1" type="ORF">GCM10011584_28930</name>
</gene>
<accession>A0ABQ2NCA6</accession>
<name>A0ABQ2NCA6_9ACTN</name>
<sequence length="317" mass="35470">MPGSEKPLVLTQPFTTAEALAAGMTERQLRAKRFRRLHRSVHVLATVPVTPRLRAQAALKLFDGHAHVSHQLAAAVYGIAVPRGFRATVVVPEERMRRRHADIACVVRRSPAVWFQGLPVASPEALIEQLAEVLGLVDLVIAGDALLHRKLTTISRIRDYLRTSAHPGVRAALAAVELMRTGAESPQETRLRLLLHFAGLPRLETQVEIRDAGGRLLRKHDLGHVEARVAVEYQGRQHVEVVEQWESDIDRREAADVDGWRQVDVLSKGIAREPARTIQRVARALRERGIEVGPLSDEWKRYFYPGQKESAPYETDG</sequence>
<protein>
    <recommendedName>
        <fullName evidence="3">AbiEi antitoxin C-terminal domain-containing protein</fullName>
    </recommendedName>
</protein>